<evidence type="ECO:0000259" key="1">
    <source>
        <dbReference type="SMART" id="SM00507"/>
    </source>
</evidence>
<accession>A0A1G8CY43</accession>
<dbReference type="EMBL" id="FNCG01000010">
    <property type="protein sequence ID" value="SDH50438.1"/>
    <property type="molecule type" value="Genomic_DNA"/>
</dbReference>
<dbReference type="Gene3D" id="1.10.30.50">
    <property type="match status" value="1"/>
</dbReference>
<proteinExistence type="predicted"/>
<feature type="domain" description="HNH nuclease" evidence="1">
    <location>
        <begin position="207"/>
        <end position="266"/>
    </location>
</feature>
<dbReference type="GO" id="GO:0003676">
    <property type="term" value="F:nucleic acid binding"/>
    <property type="evidence" value="ECO:0007669"/>
    <property type="project" value="InterPro"/>
</dbReference>
<dbReference type="SMART" id="SM00507">
    <property type="entry name" value="HNHc"/>
    <property type="match status" value="1"/>
</dbReference>
<name>A0A1G8CY43_9SPHI</name>
<keyword evidence="3" id="KW-1185">Reference proteome</keyword>
<dbReference type="GO" id="GO:0008270">
    <property type="term" value="F:zinc ion binding"/>
    <property type="evidence" value="ECO:0007669"/>
    <property type="project" value="InterPro"/>
</dbReference>
<dbReference type="STRING" id="551996.SAMN05192573_11072"/>
<gene>
    <name evidence="2" type="ORF">SAMN05192573_11072</name>
</gene>
<evidence type="ECO:0000313" key="2">
    <source>
        <dbReference type="EMBL" id="SDH50438.1"/>
    </source>
</evidence>
<dbReference type="AlphaFoldDB" id="A0A1G8CY43"/>
<dbReference type="Pfam" id="PF01844">
    <property type="entry name" value="HNH"/>
    <property type="match status" value="1"/>
</dbReference>
<sequence>MLSYLLIMNFITGQEYERPSLLDFVGSAQQQTGIIWGAKQPRCVIITTGGRHGKNAGYNDLQNPDGTWTYIGQGSKGNQNPAKFSNSLLVDGERDVLLFTTREPTAKEIKENGHGGKKYRFQGIFQVVSWELKKATAGDRKDDHLIHFLLIETQNVFDKLELYISKSQPSHNQKGYFKEKLKDLGNNLTNKVKQKQSVTEYLYRSALVKDYALYRANGICELCTKPAPFITSLKMPFLEVHHILRLSDDGPDLPINVAAVCPNCHREAHFGINHEEIKIKLMKIIEEKEKVFWG</sequence>
<protein>
    <submittedName>
        <fullName evidence="2">5-methylcytosine-specific restriction enzyme A</fullName>
    </submittedName>
</protein>
<dbReference type="InterPro" id="IPR002711">
    <property type="entry name" value="HNH"/>
</dbReference>
<evidence type="ECO:0000313" key="3">
    <source>
        <dbReference type="Proteomes" id="UP000199705"/>
    </source>
</evidence>
<reference evidence="3" key="1">
    <citation type="submission" date="2016-10" db="EMBL/GenBank/DDBJ databases">
        <authorList>
            <person name="Varghese N."/>
            <person name="Submissions S."/>
        </authorList>
    </citation>
    <scope>NUCLEOTIDE SEQUENCE [LARGE SCALE GENOMIC DNA]</scope>
    <source>
        <strain evidence="3">Gh-67</strain>
    </source>
</reference>
<organism evidence="2 3">
    <name type="scientific">Mucilaginibacter gossypii</name>
    <dbReference type="NCBI Taxonomy" id="551996"/>
    <lineage>
        <taxon>Bacteria</taxon>
        <taxon>Pseudomonadati</taxon>
        <taxon>Bacteroidota</taxon>
        <taxon>Sphingobacteriia</taxon>
        <taxon>Sphingobacteriales</taxon>
        <taxon>Sphingobacteriaceae</taxon>
        <taxon>Mucilaginibacter</taxon>
    </lineage>
</organism>
<dbReference type="GO" id="GO:0004519">
    <property type="term" value="F:endonuclease activity"/>
    <property type="evidence" value="ECO:0007669"/>
    <property type="project" value="InterPro"/>
</dbReference>
<dbReference type="CDD" id="cd00085">
    <property type="entry name" value="HNHc"/>
    <property type="match status" value="1"/>
</dbReference>
<dbReference type="Proteomes" id="UP000199705">
    <property type="component" value="Unassembled WGS sequence"/>
</dbReference>
<dbReference type="InterPro" id="IPR003615">
    <property type="entry name" value="HNH_nuc"/>
</dbReference>